<keyword evidence="1" id="KW-1133">Transmembrane helix</keyword>
<feature type="chain" id="PRO_5019445079" description="TrbC/VIRB2 family protein" evidence="2">
    <location>
        <begin position="28"/>
        <end position="111"/>
    </location>
</feature>
<feature type="transmembrane region" description="Helical" evidence="1">
    <location>
        <begin position="46"/>
        <end position="67"/>
    </location>
</feature>
<name>A0A415UHZ1_9FIRM</name>
<evidence type="ECO:0008006" key="5">
    <source>
        <dbReference type="Google" id="ProtNLM"/>
    </source>
</evidence>
<reference evidence="3 4" key="1">
    <citation type="submission" date="2018-08" db="EMBL/GenBank/DDBJ databases">
        <title>A genome reference for cultivated species of the human gut microbiota.</title>
        <authorList>
            <person name="Zou Y."/>
            <person name="Xue W."/>
            <person name="Luo G."/>
        </authorList>
    </citation>
    <scope>NUCLEOTIDE SEQUENCE [LARGE SCALE GENOMIC DNA]</scope>
    <source>
        <strain evidence="3 4">AF31-13BH</strain>
    </source>
</reference>
<dbReference type="AlphaFoldDB" id="A0A415UHZ1"/>
<proteinExistence type="predicted"/>
<accession>A0A415UHZ1</accession>
<evidence type="ECO:0000256" key="2">
    <source>
        <dbReference type="SAM" id="SignalP"/>
    </source>
</evidence>
<keyword evidence="2" id="KW-0732">Signal</keyword>
<organism evidence="3 4">
    <name type="scientific">Dorea formicigenerans</name>
    <dbReference type="NCBI Taxonomy" id="39486"/>
    <lineage>
        <taxon>Bacteria</taxon>
        <taxon>Bacillati</taxon>
        <taxon>Bacillota</taxon>
        <taxon>Clostridia</taxon>
        <taxon>Lachnospirales</taxon>
        <taxon>Lachnospiraceae</taxon>
        <taxon>Dorea</taxon>
    </lineage>
</organism>
<gene>
    <name evidence="3" type="ORF">DWZ24_05860</name>
</gene>
<evidence type="ECO:0000256" key="1">
    <source>
        <dbReference type="SAM" id="Phobius"/>
    </source>
</evidence>
<comment type="caution">
    <text evidence="3">The sequence shown here is derived from an EMBL/GenBank/DDBJ whole genome shotgun (WGS) entry which is preliminary data.</text>
</comment>
<sequence length="111" mass="11852">MELVPCFAFVTFLAVVLIAVSASPAFAAGIFETAKNAMQTVYKDVAGIATVAAVVCAAVCLFLMNFSKSGRTVDESRSWLKRIIICWAALMTMGAIVTYFESIIPQSIFGG</sequence>
<evidence type="ECO:0000313" key="4">
    <source>
        <dbReference type="Proteomes" id="UP000285652"/>
    </source>
</evidence>
<feature type="transmembrane region" description="Helical" evidence="1">
    <location>
        <begin position="79"/>
        <end position="100"/>
    </location>
</feature>
<dbReference type="EMBL" id="QRQQ01000003">
    <property type="protein sequence ID" value="RHN17702.1"/>
    <property type="molecule type" value="Genomic_DNA"/>
</dbReference>
<protein>
    <recommendedName>
        <fullName evidence="5">TrbC/VIRB2 family protein</fullName>
    </recommendedName>
</protein>
<feature type="signal peptide" evidence="2">
    <location>
        <begin position="1"/>
        <end position="27"/>
    </location>
</feature>
<evidence type="ECO:0000313" key="3">
    <source>
        <dbReference type="EMBL" id="RHN17702.1"/>
    </source>
</evidence>
<keyword evidence="1" id="KW-0472">Membrane</keyword>
<dbReference type="Proteomes" id="UP000285652">
    <property type="component" value="Unassembled WGS sequence"/>
</dbReference>
<keyword evidence="1" id="KW-0812">Transmembrane</keyword>